<dbReference type="PANTHER" id="PTHR21047:SF2">
    <property type="entry name" value="THYMIDINE DIPHOSPHO-4-KETO-RHAMNOSE 3,5-EPIMERASE"/>
    <property type="match status" value="1"/>
</dbReference>
<feature type="domain" description="Capsular polysaccharide assembling protein CapF C-terminal" evidence="1">
    <location>
        <begin position="15"/>
        <end position="74"/>
    </location>
</feature>
<evidence type="ECO:0000259" key="1">
    <source>
        <dbReference type="Pfam" id="PF14667"/>
    </source>
</evidence>
<dbReference type="GO" id="GO:0005829">
    <property type="term" value="C:cytosol"/>
    <property type="evidence" value="ECO:0007669"/>
    <property type="project" value="TreeGrafter"/>
</dbReference>
<dbReference type="SUPFAM" id="SSF51182">
    <property type="entry name" value="RmlC-like cupins"/>
    <property type="match status" value="1"/>
</dbReference>
<gene>
    <name evidence="2" type="ORF">S06H3_42265</name>
</gene>
<organism evidence="2">
    <name type="scientific">marine sediment metagenome</name>
    <dbReference type="NCBI Taxonomy" id="412755"/>
    <lineage>
        <taxon>unclassified sequences</taxon>
        <taxon>metagenomes</taxon>
        <taxon>ecological metagenomes</taxon>
    </lineage>
</organism>
<evidence type="ECO:0000313" key="2">
    <source>
        <dbReference type="EMBL" id="GAI37296.1"/>
    </source>
</evidence>
<reference evidence="2" key="1">
    <citation type="journal article" date="2014" name="Front. Microbiol.">
        <title>High frequency of phylogenetically diverse reductive dehalogenase-homologous genes in deep subseafloor sedimentary metagenomes.</title>
        <authorList>
            <person name="Kawai M."/>
            <person name="Futagami T."/>
            <person name="Toyoda A."/>
            <person name="Takaki Y."/>
            <person name="Nishi S."/>
            <person name="Hori S."/>
            <person name="Arai W."/>
            <person name="Tsubouchi T."/>
            <person name="Morono Y."/>
            <person name="Uchiyama I."/>
            <person name="Ito T."/>
            <person name="Fujiyama A."/>
            <person name="Inagaki F."/>
            <person name="Takami H."/>
        </authorList>
    </citation>
    <scope>NUCLEOTIDE SEQUENCE</scope>
    <source>
        <strain evidence="2">Expedition CK06-06</strain>
    </source>
</reference>
<dbReference type="Pfam" id="PF14667">
    <property type="entry name" value="Polysacc_synt_C"/>
    <property type="match status" value="1"/>
</dbReference>
<dbReference type="InterPro" id="IPR000888">
    <property type="entry name" value="RmlC-like"/>
</dbReference>
<dbReference type="PANTHER" id="PTHR21047">
    <property type="entry name" value="DTDP-6-DEOXY-D-GLUCOSE-3,5 EPIMERASE"/>
    <property type="match status" value="1"/>
</dbReference>
<dbReference type="InterPro" id="IPR014710">
    <property type="entry name" value="RmlC-like_jellyroll"/>
</dbReference>
<dbReference type="AlphaFoldDB" id="X1P4C6"/>
<comment type="caution">
    <text evidence="2">The sequence shown here is derived from an EMBL/GenBank/DDBJ whole genome shotgun (WGS) entry which is preliminary data.</text>
</comment>
<sequence>MIDGVIVKKLRVIPDERGFLIELLRSDEEAFKEFGQVYLTTCYPGVVKGWHYHKKQIDNFICVKGMAKVVLYDRRKNSPTYGEVNEFFIG</sequence>
<dbReference type="InterPro" id="IPR029303">
    <property type="entry name" value="CapF_C"/>
</dbReference>
<dbReference type="GO" id="GO:0000271">
    <property type="term" value="P:polysaccharide biosynthetic process"/>
    <property type="evidence" value="ECO:0007669"/>
    <property type="project" value="TreeGrafter"/>
</dbReference>
<proteinExistence type="predicted"/>
<name>X1P4C6_9ZZZZ</name>
<accession>X1P4C6</accession>
<protein>
    <recommendedName>
        <fullName evidence="1">Capsular polysaccharide assembling protein CapF C-terminal domain-containing protein</fullName>
    </recommendedName>
</protein>
<dbReference type="GO" id="GO:0008830">
    <property type="term" value="F:dTDP-4-dehydrorhamnose 3,5-epimerase activity"/>
    <property type="evidence" value="ECO:0007669"/>
    <property type="project" value="InterPro"/>
</dbReference>
<dbReference type="Gene3D" id="2.60.120.10">
    <property type="entry name" value="Jelly Rolls"/>
    <property type="match status" value="1"/>
</dbReference>
<dbReference type="InterPro" id="IPR011051">
    <property type="entry name" value="RmlC_Cupin_sf"/>
</dbReference>
<dbReference type="EMBL" id="BARV01026118">
    <property type="protein sequence ID" value="GAI37296.1"/>
    <property type="molecule type" value="Genomic_DNA"/>
</dbReference>
<feature type="non-terminal residue" evidence="2">
    <location>
        <position position="90"/>
    </location>
</feature>